<dbReference type="STRING" id="930.GCA_002079865_04017"/>
<feature type="domain" description="Transposon Tn7 transposition protein TnsD C-terminal" evidence="2">
    <location>
        <begin position="325"/>
        <end position="447"/>
    </location>
</feature>
<sequence length="517" mass="60493">MVMLNFPIPYAEELLYSTVARAGVRLGHTSPKQLLDEIFESRSIIATIDLPNHIAMVSRWLPDEYTPEKLIYSHTLFPLYAPFISEDRRRQCMSGLHQGTQSAVHLVLGVVASRIKSPRFVRYCPGCITAQREQYGEYFWLREWQVAGVESCSQHGTLIDTRIARPLIERHRFIAAAPEYCYLIKQQTGMRDSDWITTQVRQLLVRPAQVSPSLEQWTAYYRNLACRLCFSRGKTQIDHASIRDRVLMAWPATWLTRNRLMPRSSFVDESDWLKAIFRKHRKSFNYLQHIVVHQALLGRHWQIDDVLNEVSRTPICEKSSQVQVAIQKSSSQTSDQEAWRELLSSHPPQKARKTASALYARLYRNHRDWLLDLNYRHAESKKNANVSRIDWDKRDREYLQALRQLATFLKANEQGPRRSRTCYLRLLGNLSTLEKNLHQMPRTSAFLAVNSESISQYQIRRLQNAYAELRNLFESPPKWRLLRNAKLSEERMTGSARQYLEVLVSRSTEYEVKRGRK</sequence>
<proteinExistence type="predicted"/>
<dbReference type="InterPro" id="IPR032750">
    <property type="entry name" value="TnsD_C"/>
</dbReference>
<protein>
    <submittedName>
        <fullName evidence="3">Transcriptional antiterminator</fullName>
    </submittedName>
</protein>
<evidence type="ECO:0000259" key="1">
    <source>
        <dbReference type="Pfam" id="PF06527"/>
    </source>
</evidence>
<accession>A0A1C2I0B7</accession>
<reference evidence="3 4" key="1">
    <citation type="journal article" date="2016" name="Int. J. Mol. Sci.">
        <title>Comparative genomics of the extreme acidophile Acidithiobacillus thiooxidans reveals intraspecific divergence and niche adaptation.</title>
        <authorList>
            <person name="Zhang X."/>
            <person name="Feng X."/>
            <person name="Tao J."/>
            <person name="Ma L."/>
            <person name="Xiao Y."/>
            <person name="Liang Y."/>
            <person name="Liu X."/>
            <person name="Yin H."/>
        </authorList>
    </citation>
    <scope>NUCLEOTIDE SEQUENCE [LARGE SCALE GENOMIC DNA]</scope>
    <source>
        <strain evidence="3 4">A02</strain>
    </source>
</reference>
<dbReference type="Pfam" id="PF15978">
    <property type="entry name" value="TnsD"/>
    <property type="match status" value="1"/>
</dbReference>
<dbReference type="AlphaFoldDB" id="A0A1C2I0B7"/>
<evidence type="ECO:0000313" key="3">
    <source>
        <dbReference type="EMBL" id="OCX74821.1"/>
    </source>
</evidence>
<gene>
    <name evidence="3" type="ORF">A6P07_05050</name>
</gene>
<dbReference type="EMBL" id="LWSA01000059">
    <property type="protein sequence ID" value="OCX74821.1"/>
    <property type="molecule type" value="Genomic_DNA"/>
</dbReference>
<dbReference type="InterPro" id="IPR009492">
    <property type="entry name" value="TniQ"/>
</dbReference>
<dbReference type="Pfam" id="PF06527">
    <property type="entry name" value="TniQ"/>
    <property type="match status" value="1"/>
</dbReference>
<organism evidence="3 4">
    <name type="scientific">Acidithiobacillus thiooxidans</name>
    <name type="common">Thiobacillus thiooxidans</name>
    <dbReference type="NCBI Taxonomy" id="930"/>
    <lineage>
        <taxon>Bacteria</taxon>
        <taxon>Pseudomonadati</taxon>
        <taxon>Pseudomonadota</taxon>
        <taxon>Acidithiobacillia</taxon>
        <taxon>Acidithiobacillales</taxon>
        <taxon>Acidithiobacillaceae</taxon>
        <taxon>Acidithiobacillus</taxon>
    </lineage>
</organism>
<feature type="domain" description="TniQ" evidence="1">
    <location>
        <begin position="6"/>
        <end position="158"/>
    </location>
</feature>
<dbReference type="Proteomes" id="UP000094893">
    <property type="component" value="Unassembled WGS sequence"/>
</dbReference>
<evidence type="ECO:0000313" key="4">
    <source>
        <dbReference type="Proteomes" id="UP000094893"/>
    </source>
</evidence>
<name>A0A1C2I0B7_ACITH</name>
<comment type="caution">
    <text evidence="3">The sequence shown here is derived from an EMBL/GenBank/DDBJ whole genome shotgun (WGS) entry which is preliminary data.</text>
</comment>
<evidence type="ECO:0000259" key="2">
    <source>
        <dbReference type="Pfam" id="PF15978"/>
    </source>
</evidence>